<evidence type="ECO:0000256" key="3">
    <source>
        <dbReference type="ARBA" id="ARBA00022989"/>
    </source>
</evidence>
<gene>
    <name evidence="7" type="ORF">BJBARM4_0861</name>
</gene>
<reference evidence="7 8" key="1">
    <citation type="journal article" date="2010" name="Proc. Natl. Acad. Sci. U.S.A.">
        <title>Enigmatic, ultrasmall, uncultivated Archaea.</title>
        <authorList>
            <person name="Baker B.J."/>
            <person name="Comolli L.R."/>
            <person name="Dick G.J."/>
            <person name="Hauser L.J."/>
            <person name="Hyatt D."/>
            <person name="Dill B.D."/>
            <person name="Land M.L."/>
            <person name="Verberkmoes N.C."/>
            <person name="Hettich R.L."/>
            <person name="Banfield J.F."/>
        </authorList>
    </citation>
    <scope>NUCLEOTIDE SEQUENCE [LARGE SCALE GENOMIC DNA]</scope>
</reference>
<dbReference type="AlphaFoldDB" id="D2EGG2"/>
<dbReference type="EMBL" id="GG730074">
    <property type="protein sequence ID" value="EEZ92560.1"/>
    <property type="molecule type" value="Genomic_DNA"/>
</dbReference>
<keyword evidence="4 5" id="KW-0472">Membrane</keyword>
<feature type="domain" description="ABC transmembrane type-2" evidence="6">
    <location>
        <begin position="16"/>
        <end position="245"/>
    </location>
</feature>
<protein>
    <submittedName>
        <fullName evidence="7">ABC-2 type transporter</fullName>
    </submittedName>
</protein>
<dbReference type="InterPro" id="IPR051784">
    <property type="entry name" value="Nod_factor_ABC_transporter"/>
</dbReference>
<proteinExistence type="predicted"/>
<organism evidence="7 8">
    <name type="scientific">Candidatus Parvarchaeum acidiphilum ARMAN-4</name>
    <dbReference type="NCBI Taxonomy" id="662760"/>
    <lineage>
        <taxon>Archaea</taxon>
        <taxon>Candidatus Parvarchaeota</taxon>
        <taxon>Candidatus Parvarchaeum</taxon>
    </lineage>
</organism>
<dbReference type="Pfam" id="PF01061">
    <property type="entry name" value="ABC2_membrane"/>
    <property type="match status" value="1"/>
</dbReference>
<dbReference type="InterPro" id="IPR013525">
    <property type="entry name" value="ABC2_TM"/>
</dbReference>
<feature type="transmembrane region" description="Helical" evidence="5">
    <location>
        <begin position="53"/>
        <end position="74"/>
    </location>
</feature>
<sequence length="247" mass="27099">MKTSKFSQLSASIMANAIYAMKNFPVMLVNTILAPFGLLIIIFFVSHGTLLNVGILGGFILVMVNNGIAIQGDLTHLRNDMKLQDMLVSSPVSPAIYVAGIALSELVFSIPDLVVLSILAVIFIHLSAISALTIAAVMLLTFMFSISLGFFISTISRDVIEGWAFMGLISMVLSTLPPVYYPITYIPMPFRYIAYLSPTSFSAIIAQNSIGFVKFSSSFILISWIILILVSVALIVFAIKRSRWREE</sequence>
<accession>D2EGG2</accession>
<evidence type="ECO:0000313" key="8">
    <source>
        <dbReference type="Proteomes" id="UP000009375"/>
    </source>
</evidence>
<dbReference type="Proteomes" id="UP000009375">
    <property type="component" value="Unassembled WGS sequence"/>
</dbReference>
<feature type="transmembrane region" description="Helical" evidence="5">
    <location>
        <begin position="131"/>
        <end position="156"/>
    </location>
</feature>
<evidence type="ECO:0000259" key="6">
    <source>
        <dbReference type="PROSITE" id="PS51012"/>
    </source>
</evidence>
<dbReference type="GO" id="GO:0140359">
    <property type="term" value="F:ABC-type transporter activity"/>
    <property type="evidence" value="ECO:0007669"/>
    <property type="project" value="InterPro"/>
</dbReference>
<evidence type="ECO:0000256" key="1">
    <source>
        <dbReference type="ARBA" id="ARBA00004141"/>
    </source>
</evidence>
<dbReference type="PROSITE" id="PS51012">
    <property type="entry name" value="ABC_TM2"/>
    <property type="match status" value="1"/>
</dbReference>
<dbReference type="InterPro" id="IPR047817">
    <property type="entry name" value="ABC2_TM_bact-type"/>
</dbReference>
<evidence type="ECO:0000256" key="4">
    <source>
        <dbReference type="ARBA" id="ARBA00023136"/>
    </source>
</evidence>
<feature type="transmembrane region" description="Helical" evidence="5">
    <location>
        <begin position="27"/>
        <end position="46"/>
    </location>
</feature>
<dbReference type="PANTHER" id="PTHR43229:SF3">
    <property type="entry name" value="ABC-TYPE MULTIDRUG TRANSPORT SYSTEM, PERMEASE COMPONENT"/>
    <property type="match status" value="1"/>
</dbReference>
<evidence type="ECO:0000256" key="5">
    <source>
        <dbReference type="SAM" id="Phobius"/>
    </source>
</evidence>
<feature type="transmembrane region" description="Helical" evidence="5">
    <location>
        <begin position="162"/>
        <end position="181"/>
    </location>
</feature>
<comment type="subcellular location">
    <subcellularLocation>
        <location evidence="1">Membrane</location>
        <topology evidence="1">Multi-pass membrane protein</topology>
    </subcellularLocation>
</comment>
<keyword evidence="2 5" id="KW-0812">Transmembrane</keyword>
<name>D2EGG2_PARA4</name>
<evidence type="ECO:0000313" key="7">
    <source>
        <dbReference type="EMBL" id="EEZ92560.1"/>
    </source>
</evidence>
<feature type="transmembrane region" description="Helical" evidence="5">
    <location>
        <begin position="219"/>
        <end position="239"/>
    </location>
</feature>
<feature type="transmembrane region" description="Helical" evidence="5">
    <location>
        <begin position="193"/>
        <end position="213"/>
    </location>
</feature>
<dbReference type="PANTHER" id="PTHR43229">
    <property type="entry name" value="NODULATION PROTEIN J"/>
    <property type="match status" value="1"/>
</dbReference>
<evidence type="ECO:0000256" key="2">
    <source>
        <dbReference type="ARBA" id="ARBA00022692"/>
    </source>
</evidence>
<feature type="transmembrane region" description="Helical" evidence="5">
    <location>
        <begin position="94"/>
        <end position="124"/>
    </location>
</feature>
<keyword evidence="3 5" id="KW-1133">Transmembrane helix</keyword>
<dbReference type="GO" id="GO:0016020">
    <property type="term" value="C:membrane"/>
    <property type="evidence" value="ECO:0007669"/>
    <property type="project" value="UniProtKB-SubCell"/>
</dbReference>